<dbReference type="Proteomes" id="UP001362999">
    <property type="component" value="Unassembled WGS sequence"/>
</dbReference>
<evidence type="ECO:0008006" key="4">
    <source>
        <dbReference type="Google" id="ProtNLM"/>
    </source>
</evidence>
<comment type="caution">
    <text evidence="2">The sequence shown here is derived from an EMBL/GenBank/DDBJ whole genome shotgun (WGS) entry which is preliminary data.</text>
</comment>
<feature type="compositionally biased region" description="Low complexity" evidence="1">
    <location>
        <begin position="758"/>
        <end position="767"/>
    </location>
</feature>
<protein>
    <recommendedName>
        <fullName evidence="4">C2H2-type domain-containing protein</fullName>
    </recommendedName>
</protein>
<accession>A0AAV9ZJA8</accession>
<feature type="region of interest" description="Disordered" evidence="1">
    <location>
        <begin position="751"/>
        <end position="888"/>
    </location>
</feature>
<feature type="compositionally biased region" description="Polar residues" evidence="1">
    <location>
        <begin position="1067"/>
        <end position="1081"/>
    </location>
</feature>
<proteinExistence type="predicted"/>
<sequence length="1172" mass="126661">MCRNSVPHPLQAVTVLFENLALSHWQRCRGKLCPWAVTDLGQISAETLEGSVWRASVTIASDSWRRFYKESGELGPPIFSVLGPSLVSNAALLSQTNEKDGLEFYMSPASSLGWTMTNASCILRAAILGDRKAVQSSTPTSHLSGPVVDVDWLPYASTCFPLFLYHPHQHMNPDNASASTSQMFPNATQFDILGGHFTNVHGNLNLQPNLPSAGVLAAAASAASTPTIAVSNAPTSRNVVYSESGNYTSLLLRQGRGFPLYIPAPPTNLPAAYRRNGVAIGDVGRVTPEGSFDFFFNIYLPRGHRINANTPPDFAPLLKYESVDVTTEDYDAGTYVASPAVQETSSDHFPGGAFVFDCQGPDGAVLTLPHGAQLEKLENLESMRQYAAKNAESWYKYVNQTRGRGLSNGSLYLVTGWEKAESWGMATFQDVPVHKEFQLSFIPTTDAAHGHRYRWQGAHSHRKYKDLQRDLNQTTFIHAFAISVCSGVWEKLFGGKEACQMVNSSTFTDASGCTFIPYGSSGSSSIWSFFGFGGGSSTGGGRQNTAQASDHGDGMVSTAFPISTVIHPSQLIHEHVFREVPTAKVVITHDDDWRDIFRVDSGRQLHLSTLKQALTNHFDIVEEGCFAFLRANVSAVVSQVNQPTAKAVNQHFDEQHLNSPPEQPETASSTIVTHSASEFADGIAPTTSTNATRAYGLAPHSQSFGEHFSPTSGEPVLIPSAGSRLRAHSDNVFPSSPIAGFRLNSSDLNPFALEDDISPPSDSPSSKPRLDPIDTGPCLPRQSNHAAQTTPIPLSPSPGSLCTSSPRSIPASPNCPEFHDTSLLSSTPDRSPLTRISGSPASPVVPRGSSDPSLPPKDEFEVFRGRSDSRSKRRRSRPPSSIGSVTRRLSEKLSIVDQPAYSFDGPYSGAGNSSKLLESHFGEDALLPFSQNDYAPVYPFPPSLPSSVPDASIFSSSNLLPSPRVVPPGQAGDWNAPSSVLLGADHFPIPHGDGATRRWAGRADRQQQLHPYAAPPAGPSSHGEESGGMTSMEALASPSDNLFSTLPSAAHYPYTMNPNWAMGTSDYSSPRNVTSQSNQAGSAPGYRRSVATSATRRAAKRRRKDPSKLGAHICEYCGDDFTAAHNLKFCNAFSEHPQENWVIPVKPGKKSWRKCRYALVLSLCVGLWPLNY</sequence>
<feature type="region of interest" description="Disordered" evidence="1">
    <location>
        <begin position="1067"/>
        <end position="1104"/>
    </location>
</feature>
<reference evidence="2 3" key="1">
    <citation type="journal article" date="2024" name="J Genomics">
        <title>Draft genome sequencing and assembly of Favolaschia claudopus CIRM-BRFM 2984 isolated from oak limbs.</title>
        <authorList>
            <person name="Navarro D."/>
            <person name="Drula E."/>
            <person name="Chaduli D."/>
            <person name="Cazenave R."/>
            <person name="Ahrendt S."/>
            <person name="Wang J."/>
            <person name="Lipzen A."/>
            <person name="Daum C."/>
            <person name="Barry K."/>
            <person name="Grigoriev I.V."/>
            <person name="Favel A."/>
            <person name="Rosso M.N."/>
            <person name="Martin F."/>
        </authorList>
    </citation>
    <scope>NUCLEOTIDE SEQUENCE [LARGE SCALE GENOMIC DNA]</scope>
    <source>
        <strain evidence="2 3">CIRM-BRFM 2984</strain>
    </source>
</reference>
<organism evidence="2 3">
    <name type="scientific">Favolaschia claudopus</name>
    <dbReference type="NCBI Taxonomy" id="2862362"/>
    <lineage>
        <taxon>Eukaryota</taxon>
        <taxon>Fungi</taxon>
        <taxon>Dikarya</taxon>
        <taxon>Basidiomycota</taxon>
        <taxon>Agaricomycotina</taxon>
        <taxon>Agaricomycetes</taxon>
        <taxon>Agaricomycetidae</taxon>
        <taxon>Agaricales</taxon>
        <taxon>Marasmiineae</taxon>
        <taxon>Mycenaceae</taxon>
        <taxon>Favolaschia</taxon>
    </lineage>
</organism>
<keyword evidence="3" id="KW-1185">Reference proteome</keyword>
<feature type="compositionally biased region" description="Polar residues" evidence="1">
    <location>
        <begin position="781"/>
        <end position="807"/>
    </location>
</feature>
<dbReference type="AlphaFoldDB" id="A0AAV9ZJA8"/>
<feature type="compositionally biased region" description="Basic and acidic residues" evidence="1">
    <location>
        <begin position="856"/>
        <end position="870"/>
    </location>
</feature>
<dbReference type="EMBL" id="JAWWNJ010000140">
    <property type="protein sequence ID" value="KAK6984227.1"/>
    <property type="molecule type" value="Genomic_DNA"/>
</dbReference>
<feature type="compositionally biased region" description="Polar residues" evidence="1">
    <location>
        <begin position="822"/>
        <end position="840"/>
    </location>
</feature>
<evidence type="ECO:0000313" key="3">
    <source>
        <dbReference type="Proteomes" id="UP001362999"/>
    </source>
</evidence>
<name>A0AAV9ZJA8_9AGAR</name>
<gene>
    <name evidence="2" type="ORF">R3P38DRAFT_3375232</name>
</gene>
<feature type="region of interest" description="Disordered" evidence="1">
    <location>
        <begin position="1010"/>
        <end position="1034"/>
    </location>
</feature>
<evidence type="ECO:0000256" key="1">
    <source>
        <dbReference type="SAM" id="MobiDB-lite"/>
    </source>
</evidence>
<feature type="compositionally biased region" description="Low complexity" evidence="1">
    <location>
        <begin position="1087"/>
        <end position="1096"/>
    </location>
</feature>
<evidence type="ECO:0000313" key="2">
    <source>
        <dbReference type="EMBL" id="KAK6984227.1"/>
    </source>
</evidence>